<evidence type="ECO:0000313" key="3">
    <source>
        <dbReference type="Proteomes" id="UP000176998"/>
    </source>
</evidence>
<evidence type="ECO:0000256" key="1">
    <source>
        <dbReference type="SAM" id="SignalP"/>
    </source>
</evidence>
<feature type="signal peptide" evidence="1">
    <location>
        <begin position="1"/>
        <end position="17"/>
    </location>
</feature>
<protein>
    <recommendedName>
        <fullName evidence="4">SMP-30/Gluconolactonase/LRE-like region domain-containing protein</fullName>
    </recommendedName>
</protein>
<dbReference type="InterPro" id="IPR052998">
    <property type="entry name" value="Hetero-Diels-Alderase-like"/>
</dbReference>
<dbReference type="InterPro" id="IPR011042">
    <property type="entry name" value="6-blade_b-propeller_TolB-like"/>
</dbReference>
<organism evidence="2 3">
    <name type="scientific">Colletotrichum orchidophilum</name>
    <dbReference type="NCBI Taxonomy" id="1209926"/>
    <lineage>
        <taxon>Eukaryota</taxon>
        <taxon>Fungi</taxon>
        <taxon>Dikarya</taxon>
        <taxon>Ascomycota</taxon>
        <taxon>Pezizomycotina</taxon>
        <taxon>Sordariomycetes</taxon>
        <taxon>Hypocreomycetidae</taxon>
        <taxon>Glomerellales</taxon>
        <taxon>Glomerellaceae</taxon>
        <taxon>Colletotrichum</taxon>
    </lineage>
</organism>
<dbReference type="OrthoDB" id="9977941at2759"/>
<gene>
    <name evidence="2" type="ORF">CORC01_02898</name>
</gene>
<dbReference type="PANTHER" id="PTHR42060">
    <property type="entry name" value="NHL REPEAT-CONTAINING PROTEIN-RELATED"/>
    <property type="match status" value="1"/>
</dbReference>
<dbReference type="STRING" id="1209926.A0A1G4BK79"/>
<feature type="chain" id="PRO_5009602999" description="SMP-30/Gluconolactonase/LRE-like region domain-containing protein" evidence="1">
    <location>
        <begin position="18"/>
        <end position="330"/>
    </location>
</feature>
<dbReference type="Proteomes" id="UP000176998">
    <property type="component" value="Unassembled WGS sequence"/>
</dbReference>
<dbReference type="AlphaFoldDB" id="A0A1G4BK79"/>
<keyword evidence="1" id="KW-0732">Signal</keyword>
<dbReference type="EMBL" id="MJBS01000017">
    <property type="protein sequence ID" value="OHF01707.1"/>
    <property type="molecule type" value="Genomic_DNA"/>
</dbReference>
<dbReference type="SUPFAM" id="SSF63829">
    <property type="entry name" value="Calcium-dependent phosphotriesterase"/>
    <property type="match status" value="1"/>
</dbReference>
<keyword evidence="3" id="KW-1185">Reference proteome</keyword>
<name>A0A1G4BK79_9PEZI</name>
<dbReference type="Gene3D" id="2.120.10.30">
    <property type="entry name" value="TolB, C-terminal domain"/>
    <property type="match status" value="1"/>
</dbReference>
<accession>A0A1G4BK79</accession>
<comment type="caution">
    <text evidence="2">The sequence shown here is derived from an EMBL/GenBank/DDBJ whole genome shotgun (WGS) entry which is preliminary data.</text>
</comment>
<proteinExistence type="predicted"/>
<reference evidence="2 3" key="1">
    <citation type="submission" date="2016-09" db="EMBL/GenBank/DDBJ databases">
        <authorList>
            <person name="Capua I."/>
            <person name="De Benedictis P."/>
            <person name="Joannis T."/>
            <person name="Lombin L.H."/>
            <person name="Cattoli G."/>
        </authorList>
    </citation>
    <scope>NUCLEOTIDE SEQUENCE [LARGE SCALE GENOMIC DNA]</scope>
    <source>
        <strain evidence="2 3">IMI 309357</strain>
    </source>
</reference>
<sequence>MRAFIVSSLLYIALAVGQSLPSRVVYQFPEKPNWIENIAVRKNGNLLLTLLTSPEIYQVAKPWEKSPSAELVHRFSSFDGLLGITETSPDTFLVVGGNFSGIGVSVPGTFSTWEVSLIHKKTTATKIVDVPEASFLNGAVALPWDRNIVLIAESAHGKVYRVNIRAKKHDVILGGQNLEPTSATVPPIGINGVHIRGDFLYWTNSSLRKVFRVKLDRSGRVSSGATIEQIASIDVAFLDDFTFDKNGDIWAVTNIDDKLVYINPEGNSTIVAGSETELTIAGGTAAAFGRNVKDREILYAVTGGALANPVNGTITEAGKVVAFDTRSYSL</sequence>
<dbReference type="GeneID" id="34556058"/>
<evidence type="ECO:0000313" key="2">
    <source>
        <dbReference type="EMBL" id="OHF01707.1"/>
    </source>
</evidence>
<dbReference type="PANTHER" id="PTHR42060:SF1">
    <property type="entry name" value="NHL REPEAT-CONTAINING PROTEIN"/>
    <property type="match status" value="1"/>
</dbReference>
<evidence type="ECO:0008006" key="4">
    <source>
        <dbReference type="Google" id="ProtNLM"/>
    </source>
</evidence>
<dbReference type="RefSeq" id="XP_022478849.1">
    <property type="nucleotide sequence ID" value="XM_022614548.1"/>
</dbReference>